<sequence>MSAPSQDPKPGHAPEFHPDPITGEPGAHPLGTGIGAAGGAAAGAALGALGGPVGASIGGVIGAIAGGLAGKGVAEKIDPTAEEAYWRENFHREPYYEEDKDFADYGPAYQMSVARYEEDARFEDHEAAMAEEWDSAKGSSTLHWLQARAAAKAGWDRLHRRRDGSVGDEGPI</sequence>
<dbReference type="EMBL" id="JAPDDR010000010">
    <property type="protein sequence ID" value="MCW1915654.1"/>
    <property type="molecule type" value="Genomic_DNA"/>
</dbReference>
<evidence type="ECO:0000313" key="2">
    <source>
        <dbReference type="EMBL" id="MCW1915654.1"/>
    </source>
</evidence>
<accession>A0ABT3G7V0</accession>
<feature type="region of interest" description="Disordered" evidence="1">
    <location>
        <begin position="1"/>
        <end position="35"/>
    </location>
</feature>
<protein>
    <recommendedName>
        <fullName evidence="4">Glycine zipper domain-containing protein</fullName>
    </recommendedName>
</protein>
<dbReference type="Proteomes" id="UP001165653">
    <property type="component" value="Unassembled WGS sequence"/>
</dbReference>
<evidence type="ECO:0000313" key="3">
    <source>
        <dbReference type="Proteomes" id="UP001165653"/>
    </source>
</evidence>
<name>A0ABT3G7V0_9BACT</name>
<reference evidence="2" key="1">
    <citation type="submission" date="2022-10" db="EMBL/GenBank/DDBJ databases">
        <title>Luteolibacter sp. GHJ8, whole genome shotgun sequencing project.</title>
        <authorList>
            <person name="Zhao G."/>
            <person name="Shen L."/>
        </authorList>
    </citation>
    <scope>NUCLEOTIDE SEQUENCE</scope>
    <source>
        <strain evidence="2">GHJ8</strain>
    </source>
</reference>
<proteinExistence type="predicted"/>
<keyword evidence="3" id="KW-1185">Reference proteome</keyword>
<dbReference type="RefSeq" id="WP_264515209.1">
    <property type="nucleotide sequence ID" value="NZ_JAPDDR010000010.1"/>
</dbReference>
<evidence type="ECO:0000256" key="1">
    <source>
        <dbReference type="SAM" id="MobiDB-lite"/>
    </source>
</evidence>
<evidence type="ECO:0008006" key="4">
    <source>
        <dbReference type="Google" id="ProtNLM"/>
    </source>
</evidence>
<gene>
    <name evidence="2" type="ORF">OJ996_18860</name>
</gene>
<organism evidence="2 3">
    <name type="scientific">Luteolibacter rhizosphaerae</name>
    <dbReference type="NCBI Taxonomy" id="2989719"/>
    <lineage>
        <taxon>Bacteria</taxon>
        <taxon>Pseudomonadati</taxon>
        <taxon>Verrucomicrobiota</taxon>
        <taxon>Verrucomicrobiia</taxon>
        <taxon>Verrucomicrobiales</taxon>
        <taxon>Verrucomicrobiaceae</taxon>
        <taxon>Luteolibacter</taxon>
    </lineage>
</organism>
<comment type="caution">
    <text evidence="2">The sequence shown here is derived from an EMBL/GenBank/DDBJ whole genome shotgun (WGS) entry which is preliminary data.</text>
</comment>
<feature type="compositionally biased region" description="Basic and acidic residues" evidence="1">
    <location>
        <begin position="9"/>
        <end position="18"/>
    </location>
</feature>